<comment type="caution">
    <text evidence="1">The sequence shown here is derived from an EMBL/GenBank/DDBJ whole genome shotgun (WGS) entry which is preliminary data.</text>
</comment>
<evidence type="ECO:0000313" key="1">
    <source>
        <dbReference type="EMBL" id="KAL2751653.1"/>
    </source>
</evidence>
<dbReference type="Proteomes" id="UP001607303">
    <property type="component" value="Unassembled WGS sequence"/>
</dbReference>
<dbReference type="EMBL" id="JAYRBN010000002">
    <property type="protein sequence ID" value="KAL2751653.1"/>
    <property type="molecule type" value="Genomic_DNA"/>
</dbReference>
<protein>
    <submittedName>
        <fullName evidence="1">Uncharacterized protein</fullName>
    </submittedName>
</protein>
<dbReference type="AlphaFoldDB" id="A0ABD2D448"/>
<evidence type="ECO:0000313" key="2">
    <source>
        <dbReference type="Proteomes" id="UP001607303"/>
    </source>
</evidence>
<reference evidence="1 2" key="1">
    <citation type="journal article" date="2024" name="Ann. Entomol. Soc. Am.">
        <title>Genomic analyses of the southern and eastern yellowjacket wasps (Hymenoptera: Vespidae) reveal evolutionary signatures of social life.</title>
        <authorList>
            <person name="Catto M.A."/>
            <person name="Caine P.B."/>
            <person name="Orr S.E."/>
            <person name="Hunt B.G."/>
            <person name="Goodisman M.A.D."/>
        </authorList>
    </citation>
    <scope>NUCLEOTIDE SEQUENCE [LARGE SCALE GENOMIC DNA]</scope>
    <source>
        <strain evidence="1">232</strain>
        <tissue evidence="1">Head and thorax</tissue>
    </source>
</reference>
<sequence>MNLVSRPIRFIKQTMHSTEKNSGRLLNSSASRILQRKRKAPIESLSLNNLADLISRELSPAEIISNVLRHDGPIWLRFQESMAYIVDETRKRA</sequence>
<name>A0ABD2D448_VESMC</name>
<proteinExistence type="predicted"/>
<accession>A0ABD2D448</accession>
<keyword evidence="2" id="KW-1185">Reference proteome</keyword>
<organism evidence="1 2">
    <name type="scientific">Vespula maculifrons</name>
    <name type="common">Eastern yellow jacket</name>
    <name type="synonym">Wasp</name>
    <dbReference type="NCBI Taxonomy" id="7453"/>
    <lineage>
        <taxon>Eukaryota</taxon>
        <taxon>Metazoa</taxon>
        <taxon>Ecdysozoa</taxon>
        <taxon>Arthropoda</taxon>
        <taxon>Hexapoda</taxon>
        <taxon>Insecta</taxon>
        <taxon>Pterygota</taxon>
        <taxon>Neoptera</taxon>
        <taxon>Endopterygota</taxon>
        <taxon>Hymenoptera</taxon>
        <taxon>Apocrita</taxon>
        <taxon>Aculeata</taxon>
        <taxon>Vespoidea</taxon>
        <taxon>Vespidae</taxon>
        <taxon>Vespinae</taxon>
        <taxon>Vespula</taxon>
    </lineage>
</organism>
<gene>
    <name evidence="1" type="ORF">V1477_000129</name>
</gene>